<dbReference type="PROSITE" id="PS01358">
    <property type="entry name" value="ZF_RANBP2_1"/>
    <property type="match status" value="2"/>
</dbReference>
<dbReference type="GO" id="GO:0005737">
    <property type="term" value="C:cytoplasm"/>
    <property type="evidence" value="ECO:0007669"/>
    <property type="project" value="TreeGrafter"/>
</dbReference>
<dbReference type="PROSITE" id="PS50199">
    <property type="entry name" value="ZF_RANBP2_2"/>
    <property type="match status" value="2"/>
</dbReference>
<dbReference type="InterPro" id="IPR051346">
    <property type="entry name" value="OTU_Deubiquitinase"/>
</dbReference>
<dbReference type="PROSITE" id="PS50222">
    <property type="entry name" value="EF_HAND_2"/>
    <property type="match status" value="1"/>
</dbReference>
<dbReference type="Proteomes" id="UP000702964">
    <property type="component" value="Unassembled WGS sequence"/>
</dbReference>
<feature type="domain" description="RanBP2-type" evidence="12">
    <location>
        <begin position="2666"/>
        <end position="2695"/>
    </location>
</feature>
<dbReference type="InterPro" id="IPR002048">
    <property type="entry name" value="EF_hand_dom"/>
</dbReference>
<evidence type="ECO:0000313" key="15">
    <source>
        <dbReference type="Proteomes" id="UP000702964"/>
    </source>
</evidence>
<name>A0A8J4WAT7_9STRA</name>
<evidence type="ECO:0000256" key="10">
    <source>
        <dbReference type="PROSITE-ProRule" id="PRU00322"/>
    </source>
</evidence>
<dbReference type="Gene3D" id="1.10.238.10">
    <property type="entry name" value="EF-hand"/>
    <property type="match status" value="1"/>
</dbReference>
<dbReference type="InterPro" id="IPR001876">
    <property type="entry name" value="Znf_RanBP2"/>
</dbReference>
<evidence type="ECO:0000256" key="3">
    <source>
        <dbReference type="ARBA" id="ARBA00022670"/>
    </source>
</evidence>
<keyword evidence="7" id="KW-0378">Hydrolase</keyword>
<accession>A0A8J4WAT7</accession>
<dbReference type="PANTHER" id="PTHR13367:SF28">
    <property type="entry name" value="UBIQUITIN THIOESTERASE ZRANB1"/>
    <property type="match status" value="1"/>
</dbReference>
<feature type="region of interest" description="Disordered" evidence="11">
    <location>
        <begin position="2203"/>
        <end position="2223"/>
    </location>
</feature>
<keyword evidence="3" id="KW-0645">Protease</keyword>
<evidence type="ECO:0000256" key="4">
    <source>
        <dbReference type="ARBA" id="ARBA00022723"/>
    </source>
</evidence>
<evidence type="ECO:0000256" key="1">
    <source>
        <dbReference type="ARBA" id="ARBA00000707"/>
    </source>
</evidence>
<evidence type="ECO:0000259" key="12">
    <source>
        <dbReference type="PROSITE" id="PS50199"/>
    </source>
</evidence>
<dbReference type="InterPro" id="IPR012336">
    <property type="entry name" value="Thioredoxin-like_fold"/>
</dbReference>
<keyword evidence="5 10" id="KW-0863">Zinc-finger</keyword>
<evidence type="ECO:0000313" key="14">
    <source>
        <dbReference type="EMBL" id="KAF4319629.1"/>
    </source>
</evidence>
<evidence type="ECO:0000256" key="8">
    <source>
        <dbReference type="ARBA" id="ARBA00022807"/>
    </source>
</evidence>
<dbReference type="SUPFAM" id="SSF52833">
    <property type="entry name" value="Thioredoxin-like"/>
    <property type="match status" value="1"/>
</dbReference>
<proteinExistence type="predicted"/>
<evidence type="ECO:0000256" key="11">
    <source>
        <dbReference type="SAM" id="MobiDB-lite"/>
    </source>
</evidence>
<evidence type="ECO:0000256" key="6">
    <source>
        <dbReference type="ARBA" id="ARBA00022786"/>
    </source>
</evidence>
<dbReference type="Gene3D" id="3.40.30.10">
    <property type="entry name" value="Glutaredoxin"/>
    <property type="match status" value="1"/>
</dbReference>
<keyword evidence="4" id="KW-0479">Metal-binding</keyword>
<evidence type="ECO:0000259" key="13">
    <source>
        <dbReference type="PROSITE" id="PS50222"/>
    </source>
</evidence>
<dbReference type="InterPro" id="IPR018247">
    <property type="entry name" value="EF_Hand_1_Ca_BS"/>
</dbReference>
<evidence type="ECO:0000256" key="9">
    <source>
        <dbReference type="ARBA" id="ARBA00022833"/>
    </source>
</evidence>
<feature type="domain" description="EF-hand" evidence="13">
    <location>
        <begin position="2566"/>
        <end position="2601"/>
    </location>
</feature>
<dbReference type="PROSITE" id="PS00018">
    <property type="entry name" value="EF_HAND_1"/>
    <property type="match status" value="1"/>
</dbReference>
<dbReference type="GO" id="GO:0071947">
    <property type="term" value="P:protein deubiquitination involved in ubiquitin-dependent protein catabolic process"/>
    <property type="evidence" value="ECO:0007669"/>
    <property type="project" value="TreeGrafter"/>
</dbReference>
<keyword evidence="9" id="KW-0862">Zinc</keyword>
<dbReference type="GO" id="GO:0070530">
    <property type="term" value="F:K63-linked polyubiquitin modification-dependent protein binding"/>
    <property type="evidence" value="ECO:0007669"/>
    <property type="project" value="TreeGrafter"/>
</dbReference>
<keyword evidence="8" id="KW-0788">Thiol protease</keyword>
<dbReference type="EC" id="3.4.19.12" evidence="2"/>
<comment type="caution">
    <text evidence="14">The sequence shown here is derived from an EMBL/GenBank/DDBJ whole genome shotgun (WGS) entry which is preliminary data.</text>
</comment>
<organism evidence="14 15">
    <name type="scientific">Phytophthora kernoviae 00238/432</name>
    <dbReference type="NCBI Taxonomy" id="1284355"/>
    <lineage>
        <taxon>Eukaryota</taxon>
        <taxon>Sar</taxon>
        <taxon>Stramenopiles</taxon>
        <taxon>Oomycota</taxon>
        <taxon>Peronosporomycetes</taxon>
        <taxon>Peronosporales</taxon>
        <taxon>Peronosporaceae</taxon>
        <taxon>Phytophthora</taxon>
    </lineage>
</organism>
<evidence type="ECO:0000256" key="2">
    <source>
        <dbReference type="ARBA" id="ARBA00012759"/>
    </source>
</evidence>
<sequence>MVVWGSAAFLGMFGDPYLRGTPYEAGGDPQALLGALSGFVKILQPQQTPSTEDEPNPVTFPLTVDQERVLQDTLLPQLAFCGQWTEKGAQVEDAKQFQSFLQEWKTVLTQLEVGKPTLVPGGYVGNTSTHTIIYVVEKTSEDGEYSFTVCNKGPGAELYHPCRVEGGAEKIRVQSCIQISAIPTNRFLDMAFWTLLFSLWVRKPPSEYHRVETIYDVLLPWLAGDKLLPLASEMTQQHTPTDWTNAALGGVHTSQRSQLGFCKSVVEAVRYLCLRSGVFTIDEVEYAILYKMRYSLFQQVVRDLEIAENPAKAIPKATLEKALQTLSTISLQDALQGTHTVSTIDPDAVVGIYFALSTSHTCRKFTRTLAALSEKLHAANKKLVIIVVSVDKEQAEYTALVEKLPSHSWLMVPFAEVEARKNLVQIFGVTKSMEQPSRQFDSERSLAALCVLCIYDALLRSPAADDPLEISHLPTYHGTLSAEESEYLMSYLTVPYTRIPLVVSFFSSRDRVTYLFNPLLQQLFRAVLFEGGDWVSDDKAEEISHIPLRKSNLVLQEEAIQRVFDAKVHHQKCEDHLGAMNGLLLNELIHAPEAIAVPLLKMLDAVKELGEASVHSADARFILFMIKLGVDELKLDAQTGEILWRNDELKPVPDSMTQYADFMAIFGNKSLHCGLVARQEHRLWVNIVGTDFQLVEWDDPTHEIDQGVGAPVVYEPGTTDSSDNPNENPQEMKMYWECLACTCANFNGDNPNATCEVCGTPRVARAPPPPSGPSSNDKPKQPGDDGFRYLGKIFSRPFDIYSEDEHPYGEEQWFVDLVGNALRLLYPPLPEDKKLPYTLFLPKDPLPNNATCVRLIGLDRGSGDKEKEKMATFKEIVAYRTMEVMHIYALVSHGRRLYRKLIFTSNSRLSLHSFPLALSSDGGPVDPALLRASGEPTERQLNDENNQMKIIAAEEASASGEITLSPEELLEQNIGLLMSLEESPSRVAVEYALDLFAKDLELSKAWLSDPTNRDEIQHTTDLKLICPNHDLYRPAIRGEPYSSVLVSDRGSVGWQQAMETRFYTYPVHSSYTFLLPSSLSSTLYLILTSLLSRNYATAMELIMGCNVDVKFTDEEKRVFDQLAKTLDDRHPNACACRIRLSLGIAYSENKAPWKLSGELHDYLTTSGHVDASCKLTLEEETEALAHCHQRSPLLLLRKEFCDNVGVDGVTKIDFMLARSRVGGQPWMKLCLYSKNYLGAHSKKLSTVRYNRPKYGAGIDNKFLIDDEEAGKLVWNCAVVGDEVSGSNRGLGFLFLYECLNQQLVVRMGGEDCTRSFGDLFTRFLHLKLSRWGRETVDDGEEEFAPSYAMAQLAMVIAHPGDAWPSSPCDQESAHLLSRGANLYSKLTVGTLLKTFFDFGEMEFQSRLESDDHQVRVITPIKTQFSQLHHTAEHTFEITIASESETKNFDASNASCDERQFIGGQNAPINPEFPLEAIDVKRFITYCDPEAAASSTLPFDLSTHPVAQTAAAKDLLKRLGDDIAINAQAVNDSEDAFITGVTPTDLSPPGGQYPQSSRVAIEKLQELIHVCEKVRMSDRKMVEEGIAMLEALLNDIRGDIHGNAEETISADRFVMQRHVGIYPRVTFDFVTSLLASDSFEADLRARNPFVVNVAPDLVEKVQMIDSFLASLAKGSSRVQQMIMGAGKTTVLFRMGKMEVSVERIKYYLECSRIRVSDLVRIVSQLKQDFSRQLGPRDQRPACAMFREWVNTGLAAISTEKQQATGGVLPLPLFQLRDSAQVSRLHFLVAKLASVVYYYVRQHVFPSCMNFQKLKISACGHELGSNSLFAKRIGFSGTPSNLLPMDLGECYYEPRSDGSIFQALTNKRIVSIERKVEWTARSLLLDIAHAQPPMHALIDTGALITGFDNQEVAAFLLTELPTEMEGVVYLDEDDRQMILLRDHNAPMPLVQCGLSPSKRFTFYDQVHTTGMDIKQCVNARAVVTLGKDMTFRDYAQGAYRMRGITTGQSICLFLIPEVENRIRHEMKLAQVELSAQSSTQQRLDEFLLLVPAWLLINSMRMESMQLVQLSLQELHNTWRKRALHSLLDEIAASTAENKPLASRLRRFIGDEDDASKAWLRSCIALFRVEISYTVDAVVPTKKQLSDVIGKLVENHAAFVQTTEEIARVAAVKQRLAHSSGNQQHMLGEDGSEQGDLRLTAEVVHENEAEAEEEAEEEAEQEEQKMSAFTRDDEHPIPWGAAILAHPPAGAAAAATDDEEMKTAEQQQKEEETSVFYPFSKFQAHTECPPVAFPSNLLMSGNFFRRRWVGLGERRIKNVGLILEWSPLLHQEAMKTVVQQLFVTYMATTGTANTANANEVAVKALQAAAEMATANPETVSTALKDAVTNTTINMPVYLATLSLAEGETIRRMIHKKHPVFQVSQVQLRTSEGELVESSSFFSSWTSSPTVTDLDEMEPRDQSVAVGIQCLRFFNNEMYYFPKELELLLHGLATVPISLRHEFFECLLRLRRRERHLWGDTPLAKVFTAQSEWHLLAARARLQQFQQSLLRKQRQYQKKKEKGKDLKPTMAALHISVALRRFDEDEDGRLSAEEVHKCFESFQLGFSSKELNEIIGLIADARFLDGENSSGQGIPMETICAAFGISRDEMRAALQRDDQESALVAAGLDAEASWGCPVCTYVNDGAAEICGACSEPNPKHQDQDQHHQQQQQGWRCGNCTFINQPDDVCCAICELDMDGQRGVPRGKWVCAGEQGGCTFFNSMSNFYCEVCNRARPDLASTRF</sequence>
<evidence type="ECO:0000256" key="7">
    <source>
        <dbReference type="ARBA" id="ARBA00022801"/>
    </source>
</evidence>
<dbReference type="InterPro" id="IPR036249">
    <property type="entry name" value="Thioredoxin-like_sf"/>
</dbReference>
<evidence type="ECO:0000256" key="5">
    <source>
        <dbReference type="ARBA" id="ARBA00022771"/>
    </source>
</evidence>
<feature type="compositionally biased region" description="Acidic residues" evidence="11">
    <location>
        <begin position="2206"/>
        <end position="2218"/>
    </location>
</feature>
<gene>
    <name evidence="14" type="ORF">G195_007065</name>
</gene>
<comment type="catalytic activity">
    <reaction evidence="1">
        <text>Thiol-dependent hydrolysis of ester, thioester, amide, peptide and isopeptide bonds formed by the C-terminal Gly of ubiquitin (a 76-residue protein attached to proteins as an intracellular targeting signal).</text>
        <dbReference type="EC" id="3.4.19.12"/>
    </reaction>
</comment>
<dbReference type="Gene3D" id="4.10.1060.10">
    <property type="entry name" value="Zinc finger, RanBP2-type"/>
    <property type="match status" value="1"/>
</dbReference>
<dbReference type="GO" id="GO:0005634">
    <property type="term" value="C:nucleus"/>
    <property type="evidence" value="ECO:0007669"/>
    <property type="project" value="TreeGrafter"/>
</dbReference>
<dbReference type="Pfam" id="PF13905">
    <property type="entry name" value="Thioredoxin_8"/>
    <property type="match status" value="1"/>
</dbReference>
<protein>
    <recommendedName>
        <fullName evidence="2">ubiquitinyl hydrolase 1</fullName>
        <ecNumber evidence="2">3.4.19.12</ecNumber>
    </recommendedName>
</protein>
<reference evidence="14" key="1">
    <citation type="journal article" date="2015" name="Genom Data">
        <title>Draft genome sequences of Phytophthora kernoviae and Phytophthora ramorum lineage EU2 from Scotland.</title>
        <authorList>
            <person name="Sambles C."/>
            <person name="Schlenzig A."/>
            <person name="O'Neill P."/>
            <person name="Grant M."/>
            <person name="Studholme D.J."/>
        </authorList>
    </citation>
    <scope>NUCLEOTIDE SEQUENCE</scope>
    <source>
        <strain evidence="14">00238/432</strain>
    </source>
</reference>
<dbReference type="EMBL" id="AOFI03000201">
    <property type="protein sequence ID" value="KAF4319629.1"/>
    <property type="molecule type" value="Genomic_DNA"/>
</dbReference>
<dbReference type="GO" id="GO:0005509">
    <property type="term" value="F:calcium ion binding"/>
    <property type="evidence" value="ECO:0007669"/>
    <property type="project" value="InterPro"/>
</dbReference>
<feature type="domain" description="RanBP2-type" evidence="12">
    <location>
        <begin position="2740"/>
        <end position="2773"/>
    </location>
</feature>
<dbReference type="SMART" id="SM00547">
    <property type="entry name" value="ZnF_RBZ"/>
    <property type="match status" value="4"/>
</dbReference>
<keyword evidence="6" id="KW-0833">Ubl conjugation pathway</keyword>
<reference evidence="14" key="2">
    <citation type="submission" date="2020-02" db="EMBL/GenBank/DDBJ databases">
        <authorList>
            <person name="Studholme D.J."/>
        </authorList>
    </citation>
    <scope>NUCLEOTIDE SEQUENCE</scope>
    <source>
        <strain evidence="14">00238/432</strain>
    </source>
</reference>
<dbReference type="GO" id="GO:0008270">
    <property type="term" value="F:zinc ion binding"/>
    <property type="evidence" value="ECO:0007669"/>
    <property type="project" value="UniProtKB-KW"/>
</dbReference>
<dbReference type="PANTHER" id="PTHR13367">
    <property type="entry name" value="UBIQUITIN THIOESTERASE"/>
    <property type="match status" value="1"/>
</dbReference>
<dbReference type="GO" id="GO:0004843">
    <property type="term" value="F:cysteine-type deubiquitinase activity"/>
    <property type="evidence" value="ECO:0007669"/>
    <property type="project" value="UniProtKB-EC"/>
</dbReference>